<organism evidence="2 3">
    <name type="scientific">Aspergillus novoparasiticus</name>
    <dbReference type="NCBI Taxonomy" id="986946"/>
    <lineage>
        <taxon>Eukaryota</taxon>
        <taxon>Fungi</taxon>
        <taxon>Dikarya</taxon>
        <taxon>Ascomycota</taxon>
        <taxon>Pezizomycotina</taxon>
        <taxon>Eurotiomycetes</taxon>
        <taxon>Eurotiomycetidae</taxon>
        <taxon>Eurotiales</taxon>
        <taxon>Aspergillaceae</taxon>
        <taxon>Aspergillus</taxon>
        <taxon>Aspergillus subgen. Circumdati</taxon>
    </lineage>
</organism>
<dbReference type="EMBL" id="ML733621">
    <property type="protein sequence ID" value="KAB8213400.1"/>
    <property type="molecule type" value="Genomic_DNA"/>
</dbReference>
<dbReference type="Proteomes" id="UP000326799">
    <property type="component" value="Unassembled WGS sequence"/>
</dbReference>
<keyword evidence="3" id="KW-1185">Reference proteome</keyword>
<dbReference type="Pfam" id="PF09729">
    <property type="entry name" value="Gti1_Pac2"/>
    <property type="match status" value="1"/>
</dbReference>
<evidence type="ECO:0000313" key="2">
    <source>
        <dbReference type="EMBL" id="KAB8213400.1"/>
    </source>
</evidence>
<sequence length="402" mass="44949">MNQEVNKVVSNEADRSILPGQMETYYGNILSTKDAVILFEACRTGYLPSVQRRLSEKERSQIRPGSVFVWTKQVAGMQRWTDGRSWSASRASGRIFTYYEIKRDRAGRNCSLNPPVTSKDTSEPQHNEASEADCTPADGQYKIGGLVKRTLSVLTTTGISVHLVWYLSSSQDEVTILRRPSTDPTLHFLRPEKGLYTAIPSLEHDEFLTTVSGKGRLANLIFHSNAVPATLIRPYSTPATLWPPMQIRKRIVSPQPPFDLPKSSYPDTTVSQPYHRRSPTFCSLESDITISHGMTGQSRGSSYPISQSPSQPPLEPIYVHGGKTSRFVEADNTSSFDVISKLEAMESPESYGPELLLPPSNQIGTSHSRIRTTLQPKSQVMLPFRADEDTQALRRLNHILRL</sequence>
<gene>
    <name evidence="2" type="ORF">BDV33DRAFT_210239</name>
</gene>
<dbReference type="PANTHER" id="PTHR28027:SF1">
    <property type="entry name" value="CAMP INDEPENDENT REGULATORY PROTEIN (AFU_ORTHOLOGUE AFUA_3G09640)"/>
    <property type="match status" value="1"/>
</dbReference>
<feature type="region of interest" description="Disordered" evidence="1">
    <location>
        <begin position="256"/>
        <end position="276"/>
    </location>
</feature>
<evidence type="ECO:0000256" key="1">
    <source>
        <dbReference type="SAM" id="MobiDB-lite"/>
    </source>
</evidence>
<protein>
    <submittedName>
        <fullName evidence="2">Gti1/Pac2 family-domain-containing protein</fullName>
    </submittedName>
</protein>
<feature type="region of interest" description="Disordered" evidence="1">
    <location>
        <begin position="109"/>
        <end position="135"/>
    </location>
</feature>
<name>A0A5N6EAG3_9EURO</name>
<proteinExistence type="predicted"/>
<feature type="compositionally biased region" description="Basic and acidic residues" evidence="1">
    <location>
        <begin position="120"/>
        <end position="129"/>
    </location>
</feature>
<dbReference type="InterPro" id="IPR018608">
    <property type="entry name" value="Gti1/Pac2"/>
</dbReference>
<dbReference type="AlphaFoldDB" id="A0A5N6EAG3"/>
<dbReference type="GO" id="GO:0003677">
    <property type="term" value="F:DNA binding"/>
    <property type="evidence" value="ECO:0007669"/>
    <property type="project" value="TreeGrafter"/>
</dbReference>
<feature type="compositionally biased region" description="Polar residues" evidence="1">
    <location>
        <begin position="110"/>
        <end position="119"/>
    </location>
</feature>
<dbReference type="PANTHER" id="PTHR28027">
    <property type="entry name" value="TRANSCRIPTIONAL REGULATOR MIT1"/>
    <property type="match status" value="1"/>
</dbReference>
<accession>A0A5N6EAG3</accession>
<reference evidence="2 3" key="1">
    <citation type="submission" date="2019-04" db="EMBL/GenBank/DDBJ databases">
        <title>Fungal friends and foes A comparative genomics study of 23 Aspergillus species from section Flavi.</title>
        <authorList>
            <consortium name="DOE Joint Genome Institute"/>
            <person name="Kjaerbolling I."/>
            <person name="Vesth T.C."/>
            <person name="Frisvad J.C."/>
            <person name="Nybo J.L."/>
            <person name="Theobald S."/>
            <person name="Kildgaard S."/>
            <person name="Petersen T.I."/>
            <person name="Kuo A."/>
            <person name="Sato A."/>
            <person name="Lyhne E.K."/>
            <person name="Kogle M.E."/>
            <person name="Wiebenga A."/>
            <person name="Kun R.S."/>
            <person name="Lubbers R.J."/>
            <person name="Makela M.R."/>
            <person name="Barry K."/>
            <person name="Chovatia M."/>
            <person name="Clum A."/>
            <person name="Daum C."/>
            <person name="Haridas S."/>
            <person name="He G."/>
            <person name="LaButti K."/>
            <person name="Lipzen A."/>
            <person name="Mondo S."/>
            <person name="Pangilinan J."/>
            <person name="Riley R."/>
            <person name="Salamov A."/>
            <person name="Simmons B.A."/>
            <person name="Magnuson J.K."/>
            <person name="Henrissat B."/>
            <person name="Mortensen U.H."/>
            <person name="Larsen T.O."/>
            <person name="De vries R.P."/>
            <person name="Grigoriev I.V."/>
            <person name="Machida M."/>
            <person name="Baker S.E."/>
            <person name="Andersen M.R."/>
        </authorList>
    </citation>
    <scope>NUCLEOTIDE SEQUENCE [LARGE SCALE GENOMIC DNA]</scope>
    <source>
        <strain evidence="2 3">CBS 126849</strain>
    </source>
</reference>
<evidence type="ECO:0000313" key="3">
    <source>
        <dbReference type="Proteomes" id="UP000326799"/>
    </source>
</evidence>